<evidence type="ECO:0000256" key="6">
    <source>
        <dbReference type="ARBA" id="ARBA00022946"/>
    </source>
</evidence>
<keyword evidence="7" id="KW-0175">Coiled coil</keyword>
<protein>
    <recommendedName>
        <fullName evidence="9">RNA (guanine-9-)-methyltransferase domain-containing protein 1</fullName>
    </recommendedName>
</protein>
<dbReference type="Gene3D" id="3.40.1280.30">
    <property type="match status" value="1"/>
</dbReference>
<keyword evidence="3" id="KW-0808">Transferase</keyword>
<keyword evidence="6" id="KW-0809">Transit peptide</keyword>
<dbReference type="InterPro" id="IPR038459">
    <property type="entry name" value="MT_TRM10-typ_sf"/>
</dbReference>
<evidence type="ECO:0000256" key="4">
    <source>
        <dbReference type="ARBA" id="ARBA00022691"/>
    </source>
</evidence>
<evidence type="ECO:0000256" key="2">
    <source>
        <dbReference type="ARBA" id="ARBA00022603"/>
    </source>
</evidence>
<sequence length="423" mass="50282">MYNHLRRCLIVSMKIHWELLTQKSKSHESILSPKIDCCTRRIWNNTMCKRFYCQIVMNERAIAMQSDAQRKLDELFSDPENKKRYQILELEVDVLRHEAERVPQELKPSDWWMLLQLSSKRQRKKYLHYLWCNEIAKTNQKMKKEVKRTQWLAEKAETTAEQTEDTGEMKYGLAYNSMFLRIYQTTMNHYYNAKLIQAMMFAPKVVFDCSYESYMTNHEIHNCAKQLTLAFANNRAHVDPMCLHYCNLDKDGLLMEYFHRNMPTLLDDDFPAIVTSQSYLELFQKDQLLYLTPYCKTDITEYDPDTVYIIGAVIDKSNTEPISLAKAKKNGIRMGKLPIERHLKWGLGSKNFPIDQIINILLDIRYTGDWKKALQHVPNRKLQESREYKLQKKLKHLHLEKMENQESSAIKAFDFTFKNRKQS</sequence>
<evidence type="ECO:0000256" key="1">
    <source>
        <dbReference type="ARBA" id="ARBA00004173"/>
    </source>
</evidence>
<gene>
    <name evidence="11" type="ORF">LPLAT_LOCUS3073</name>
</gene>
<dbReference type="CDD" id="cd18102">
    <property type="entry name" value="Trm10_MRRP1"/>
    <property type="match status" value="1"/>
</dbReference>
<dbReference type="InterPro" id="IPR028564">
    <property type="entry name" value="MT_TRM10-typ"/>
</dbReference>
<dbReference type="GO" id="GO:0008168">
    <property type="term" value="F:methyltransferase activity"/>
    <property type="evidence" value="ECO:0007669"/>
    <property type="project" value="UniProtKB-KW"/>
</dbReference>
<keyword evidence="12" id="KW-1185">Reference proteome</keyword>
<evidence type="ECO:0000313" key="12">
    <source>
        <dbReference type="Proteomes" id="UP001497644"/>
    </source>
</evidence>
<dbReference type="GO" id="GO:0000049">
    <property type="term" value="F:tRNA binding"/>
    <property type="evidence" value="ECO:0007669"/>
    <property type="project" value="TreeGrafter"/>
</dbReference>
<dbReference type="InterPro" id="IPR007356">
    <property type="entry name" value="tRNA_m1G_MeTrfase_euk"/>
</dbReference>
<dbReference type="EMBL" id="OZ034835">
    <property type="protein sequence ID" value="CAL1676981.1"/>
    <property type="molecule type" value="Genomic_DNA"/>
</dbReference>
<dbReference type="GO" id="GO:0005654">
    <property type="term" value="C:nucleoplasm"/>
    <property type="evidence" value="ECO:0007669"/>
    <property type="project" value="TreeGrafter"/>
</dbReference>
<keyword evidence="8" id="KW-0496">Mitochondrion</keyword>
<proteinExistence type="predicted"/>
<dbReference type="GO" id="GO:0005739">
    <property type="term" value="C:mitochondrion"/>
    <property type="evidence" value="ECO:0007669"/>
    <property type="project" value="UniProtKB-SubCell"/>
</dbReference>
<evidence type="ECO:0000256" key="8">
    <source>
        <dbReference type="ARBA" id="ARBA00023128"/>
    </source>
</evidence>
<comment type="subcellular location">
    <subcellularLocation>
        <location evidence="1">Mitochondrion</location>
    </subcellularLocation>
</comment>
<organism evidence="11 12">
    <name type="scientific">Lasius platythorax</name>
    <dbReference type="NCBI Taxonomy" id="488582"/>
    <lineage>
        <taxon>Eukaryota</taxon>
        <taxon>Metazoa</taxon>
        <taxon>Ecdysozoa</taxon>
        <taxon>Arthropoda</taxon>
        <taxon>Hexapoda</taxon>
        <taxon>Insecta</taxon>
        <taxon>Pterygota</taxon>
        <taxon>Neoptera</taxon>
        <taxon>Endopterygota</taxon>
        <taxon>Hymenoptera</taxon>
        <taxon>Apocrita</taxon>
        <taxon>Aculeata</taxon>
        <taxon>Formicoidea</taxon>
        <taxon>Formicidae</taxon>
        <taxon>Formicinae</taxon>
        <taxon>Lasius</taxon>
        <taxon>Lasius</taxon>
    </lineage>
</organism>
<reference evidence="11" key="1">
    <citation type="submission" date="2024-04" db="EMBL/GenBank/DDBJ databases">
        <authorList>
            <consortium name="Molecular Ecology Group"/>
        </authorList>
    </citation>
    <scope>NUCLEOTIDE SEQUENCE</scope>
</reference>
<dbReference type="AlphaFoldDB" id="A0AAV2NCT4"/>
<dbReference type="GO" id="GO:0032259">
    <property type="term" value="P:methylation"/>
    <property type="evidence" value="ECO:0007669"/>
    <property type="project" value="UniProtKB-KW"/>
</dbReference>
<evidence type="ECO:0000259" key="10">
    <source>
        <dbReference type="PROSITE" id="PS51675"/>
    </source>
</evidence>
<dbReference type="GO" id="GO:0070131">
    <property type="term" value="P:positive regulation of mitochondrial translation"/>
    <property type="evidence" value="ECO:0007669"/>
    <property type="project" value="TreeGrafter"/>
</dbReference>
<evidence type="ECO:0000313" key="11">
    <source>
        <dbReference type="EMBL" id="CAL1676981.1"/>
    </source>
</evidence>
<keyword evidence="2" id="KW-0489">Methyltransferase</keyword>
<dbReference type="Proteomes" id="UP001497644">
    <property type="component" value="Chromosome 12"/>
</dbReference>
<dbReference type="PANTHER" id="PTHR13563:SF5">
    <property type="entry name" value="TRNA METHYLTRANSFERASE 10 HOMOLOG C"/>
    <property type="match status" value="1"/>
</dbReference>
<accession>A0AAV2NCT4</accession>
<evidence type="ECO:0000256" key="7">
    <source>
        <dbReference type="ARBA" id="ARBA00023054"/>
    </source>
</evidence>
<keyword evidence="5" id="KW-0819">tRNA processing</keyword>
<evidence type="ECO:0000256" key="3">
    <source>
        <dbReference type="ARBA" id="ARBA00022679"/>
    </source>
</evidence>
<name>A0AAV2NCT4_9HYME</name>
<dbReference type="PANTHER" id="PTHR13563">
    <property type="entry name" value="TRNA (GUANINE-9-) METHYLTRANSFERASE"/>
    <property type="match status" value="1"/>
</dbReference>
<evidence type="ECO:0000256" key="5">
    <source>
        <dbReference type="ARBA" id="ARBA00022694"/>
    </source>
</evidence>
<dbReference type="InterPro" id="IPR025812">
    <property type="entry name" value="Trm10_C_MTase_dom"/>
</dbReference>
<keyword evidence="4" id="KW-0949">S-adenosyl-L-methionine</keyword>
<feature type="domain" description="SAM-dependent MTase TRM10-type" evidence="10">
    <location>
        <begin position="191"/>
        <end position="384"/>
    </location>
</feature>
<evidence type="ECO:0000256" key="9">
    <source>
        <dbReference type="ARBA" id="ARBA00029803"/>
    </source>
</evidence>
<dbReference type="PROSITE" id="PS51675">
    <property type="entry name" value="SAM_MT_TRM10"/>
    <property type="match status" value="1"/>
</dbReference>
<dbReference type="GO" id="GO:0097745">
    <property type="term" value="P:mitochondrial tRNA 5'-end processing"/>
    <property type="evidence" value="ECO:0007669"/>
    <property type="project" value="TreeGrafter"/>
</dbReference>